<keyword evidence="4" id="KW-0479">Metal-binding</keyword>
<proteinExistence type="inferred from homology"/>
<gene>
    <name evidence="9" type="ORF">DC094_01830</name>
</gene>
<keyword evidence="3" id="KW-1029">Fimbrium biogenesis</keyword>
<organism evidence="9 10">
    <name type="scientific">Pelagibaculum spongiae</name>
    <dbReference type="NCBI Taxonomy" id="2080658"/>
    <lineage>
        <taxon>Bacteria</taxon>
        <taxon>Pseudomonadati</taxon>
        <taxon>Pseudomonadota</taxon>
        <taxon>Gammaproteobacteria</taxon>
        <taxon>Oceanospirillales</taxon>
        <taxon>Pelagibaculum</taxon>
    </lineage>
</organism>
<dbReference type="InterPro" id="IPR015943">
    <property type="entry name" value="WD40/YVTN_repeat-like_dom_sf"/>
</dbReference>
<evidence type="ECO:0000256" key="5">
    <source>
        <dbReference type="ARBA" id="ARBA00022837"/>
    </source>
</evidence>
<sequence length="1165" mass="127780">MESWMRHKLIISIAAMVFSSNALPANNLSEIPLFIQQGVEPNIILTIDDSNSMRRGYDEFVLSSSNYRKRIYLASDQNPLYFNPSVGYSAPIQANGQPYVTSFSSAFFNGFRTDKGTTNLGSDYLPTTRYDSTGNQHQKVRHMGQDGPFEAGRAFFYTWTPTLPACTGDLLDDGCYVKQEVSAAQEQNFASWFSFYRTRLLTAQTAANRAFHALPESVRVAFQSYNCGGFAFGDCRDSQEYELVENRLRNFSGEHRAELFNWLGNLTSSYDGTPLRSATARVGEYLKIQSGVNSPYAFSPSETEQPIYSCRRNYHVALTDGLWTGSRNSIQNLDSRSATLPDGRSYVPRAPYQDQQVQFPSNGGGQDGDDTLADIAFQYWSSDLAAAIANDVVPSINQSVSDSSAEYWLPQNDPATWQHMVNYFVGFGLQNFLVNPPYIGSTFSGGFSQLLSGAAQWPFSNEINGEGWNEVRAYDLWHAAINSRGEFFSTSNSTDLEIAFRNIVERITRKNYSSSAANFDSAISSGLTRSYITSFDSEDWSGDVRAFRTSNNQLLWSAKAQLAAANVSERKIQFSRAESLVDFKWGSLNSTERALFNTNAFSLTDVLGQQRLNWVRGDQSGEGSGGGFRTRSSLLGDIVESSAVFVGKPDLVGLGDSYAAFASQQALREERVYVAANDGMLHAFDAATGDEQYAFIPAKILSYLPRLSDANYSHKQLLDVTPVVQDVYFDGAWHTVLVAGMKGGQGLYALDITDPGNINLLWEFSDADDADLGFVYQQPSIAKLANDKWAVISSNGYNNSLADSSVSTSGHASILLIDIEDGSVIKKLDTQTGSIIAPNSLSQPSVVDVDGDLVVDFVYAGDLLGNVWRFDLIDAGDSPAFAVSAPVDWQVGLAGEPMFSAKDGDNNPQPITSRLQVIRHPAAEGHLVLFGTGRYLQQGDALANTNKVQSFYGLWDWQTDGAISVAARTSSNQVVSRSSLKSRTLSDEISQASFGLPAPAGSGLIELRDVRTSNIGVISWKTSEGVRDQLGWYMDLLDGGEARGELQISNSLVSGELLLFTTLTPSIDRCSAAGVETWLYGLRAATGERYLFPYYDLNRDQEVNLEDFLVTADGPQTATAIRLDALLAPSLVGNQVIYNGLNGTTSVLFEDGSLRKGRQSWRRLN</sequence>
<dbReference type="Pfam" id="PF05567">
    <property type="entry name" value="T4P_PilY1"/>
    <property type="match status" value="1"/>
</dbReference>
<evidence type="ECO:0000313" key="10">
    <source>
        <dbReference type="Proteomes" id="UP000244906"/>
    </source>
</evidence>
<evidence type="ECO:0000256" key="7">
    <source>
        <dbReference type="SAM" id="SignalP"/>
    </source>
</evidence>
<dbReference type="AlphaFoldDB" id="A0A2V1GX87"/>
<comment type="subcellular location">
    <subcellularLocation>
        <location evidence="1">Fimbrium</location>
    </subcellularLocation>
</comment>
<dbReference type="GO" id="GO:0009289">
    <property type="term" value="C:pilus"/>
    <property type="evidence" value="ECO:0007669"/>
    <property type="project" value="UniProtKB-SubCell"/>
</dbReference>
<accession>A0A2V1GX87</accession>
<keyword evidence="7" id="KW-0732">Signal</keyword>
<feature type="signal peptide" evidence="7">
    <location>
        <begin position="1"/>
        <end position="24"/>
    </location>
</feature>
<comment type="similarity">
    <text evidence="2">Belongs to the PilY1 family.</text>
</comment>
<keyword evidence="6" id="KW-0281">Fimbrium</keyword>
<keyword evidence="10" id="KW-1185">Reference proteome</keyword>
<evidence type="ECO:0000256" key="6">
    <source>
        <dbReference type="ARBA" id="ARBA00023263"/>
    </source>
</evidence>
<feature type="chain" id="PRO_5016022488" description="PilY1 beta-propeller domain-containing protein" evidence="7">
    <location>
        <begin position="25"/>
        <end position="1165"/>
    </location>
</feature>
<evidence type="ECO:0000256" key="4">
    <source>
        <dbReference type="ARBA" id="ARBA00022723"/>
    </source>
</evidence>
<feature type="domain" description="PilY1 beta-propeller" evidence="8">
    <location>
        <begin position="635"/>
        <end position="977"/>
    </location>
</feature>
<evidence type="ECO:0000313" key="9">
    <source>
        <dbReference type="EMBL" id="PVZ71791.1"/>
    </source>
</evidence>
<dbReference type="Gene3D" id="2.130.10.10">
    <property type="entry name" value="YVTN repeat-like/Quinoprotein amine dehydrogenase"/>
    <property type="match status" value="1"/>
</dbReference>
<dbReference type="InterPro" id="IPR008707">
    <property type="entry name" value="B-propeller_PilY1"/>
</dbReference>
<name>A0A2V1GX87_9GAMM</name>
<dbReference type="SUPFAM" id="SSF50998">
    <property type="entry name" value="Quinoprotein alcohol dehydrogenase-like"/>
    <property type="match status" value="1"/>
</dbReference>
<keyword evidence="5" id="KW-0106">Calcium</keyword>
<comment type="caution">
    <text evidence="9">The sequence shown here is derived from an EMBL/GenBank/DDBJ whole genome shotgun (WGS) entry which is preliminary data.</text>
</comment>
<dbReference type="GO" id="GO:0046872">
    <property type="term" value="F:metal ion binding"/>
    <property type="evidence" value="ECO:0007669"/>
    <property type="project" value="UniProtKB-KW"/>
</dbReference>
<evidence type="ECO:0000256" key="1">
    <source>
        <dbReference type="ARBA" id="ARBA00004561"/>
    </source>
</evidence>
<reference evidence="9 10" key="1">
    <citation type="submission" date="2018-04" db="EMBL/GenBank/DDBJ databases">
        <title>Thalassorhabdus spongiae gen. nov., sp. nov., isolated from a marine sponge in South-West Iceland.</title>
        <authorList>
            <person name="Knobloch S."/>
            <person name="Daussin A."/>
            <person name="Johannsson R."/>
            <person name="Marteinsson V.T."/>
        </authorList>
    </citation>
    <scope>NUCLEOTIDE SEQUENCE [LARGE SCALE GENOMIC DNA]</scope>
    <source>
        <strain evidence="9 10">Hp12</strain>
    </source>
</reference>
<dbReference type="Proteomes" id="UP000244906">
    <property type="component" value="Unassembled WGS sequence"/>
</dbReference>
<dbReference type="InterPro" id="IPR011047">
    <property type="entry name" value="Quinoprotein_ADH-like_sf"/>
</dbReference>
<dbReference type="EMBL" id="QDDL01000001">
    <property type="protein sequence ID" value="PVZ71791.1"/>
    <property type="molecule type" value="Genomic_DNA"/>
</dbReference>
<evidence type="ECO:0000259" key="8">
    <source>
        <dbReference type="Pfam" id="PF05567"/>
    </source>
</evidence>
<protein>
    <recommendedName>
        <fullName evidence="8">PilY1 beta-propeller domain-containing protein</fullName>
    </recommendedName>
</protein>
<evidence type="ECO:0000256" key="3">
    <source>
        <dbReference type="ARBA" id="ARBA00022558"/>
    </source>
</evidence>
<evidence type="ECO:0000256" key="2">
    <source>
        <dbReference type="ARBA" id="ARBA00008387"/>
    </source>
</evidence>